<comment type="subcellular location">
    <subcellularLocation>
        <location evidence="1">Secreted</location>
    </subcellularLocation>
</comment>
<dbReference type="EMBL" id="JAWDGP010002352">
    <property type="protein sequence ID" value="KAK3783851.1"/>
    <property type="molecule type" value="Genomic_DNA"/>
</dbReference>
<protein>
    <recommendedName>
        <fullName evidence="3">C1q domain-containing protein</fullName>
    </recommendedName>
</protein>
<dbReference type="PANTHER" id="PTHR15427:SF50">
    <property type="entry name" value="COMPLEMENT C1Q TUMOR NECROSIS FACTOR-RELATED PROTEIN 2-LIKE"/>
    <property type="match status" value="1"/>
</dbReference>
<dbReference type="InterPro" id="IPR050392">
    <property type="entry name" value="Collagen/C1q_domain"/>
</dbReference>
<dbReference type="Gene3D" id="2.60.120.40">
    <property type="match status" value="1"/>
</dbReference>
<proteinExistence type="predicted"/>
<dbReference type="GO" id="GO:0005576">
    <property type="term" value="C:extracellular region"/>
    <property type="evidence" value="ECO:0007669"/>
    <property type="project" value="UniProtKB-SubCell"/>
</dbReference>
<feature type="domain" description="C1q" evidence="3">
    <location>
        <begin position="136"/>
        <end position="272"/>
    </location>
</feature>
<dbReference type="InterPro" id="IPR001073">
    <property type="entry name" value="C1q_dom"/>
</dbReference>
<evidence type="ECO:0000256" key="2">
    <source>
        <dbReference type="ARBA" id="ARBA00022525"/>
    </source>
</evidence>
<dbReference type="AlphaFoldDB" id="A0AAE1ABA2"/>
<dbReference type="Pfam" id="PF00386">
    <property type="entry name" value="C1q"/>
    <property type="match status" value="1"/>
</dbReference>
<keyword evidence="5" id="KW-1185">Reference proteome</keyword>
<dbReference type="PROSITE" id="PS50871">
    <property type="entry name" value="C1Q"/>
    <property type="match status" value="1"/>
</dbReference>
<dbReference type="InterPro" id="IPR008983">
    <property type="entry name" value="Tumour_necrosis_fac-like_dom"/>
</dbReference>
<dbReference type="Proteomes" id="UP001283361">
    <property type="component" value="Unassembled WGS sequence"/>
</dbReference>
<sequence length="272" mass="28826">MVMIKQTTSNGDAELLNVLKTSSELEKTGGNRTQAEANLKSPDGGDSSTFLTVKILEPVESDSGTYECQILYLDNDKDIQNVVSSATVNVTAVPPPNFVPQTSDSCECEDIMSEIDAIKASLASGGPGAAPTSTECQVSFSAQFQSRNGYLIEDDATAVFDSTTSNKGGAYDTSTGEFTAPCAGQYFFTVVMRSHQDMDAGYVDAVLKVDDSEMARTSVFTDSAISNMQQATTGSIVTLTEGQKVKVVIQTTSSGELIGTEYSVFSGFYVSP</sequence>
<dbReference type="SUPFAM" id="SSF49842">
    <property type="entry name" value="TNF-like"/>
    <property type="match status" value="1"/>
</dbReference>
<evidence type="ECO:0000313" key="4">
    <source>
        <dbReference type="EMBL" id="KAK3783851.1"/>
    </source>
</evidence>
<keyword evidence="2" id="KW-0964">Secreted</keyword>
<evidence type="ECO:0000313" key="5">
    <source>
        <dbReference type="Proteomes" id="UP001283361"/>
    </source>
</evidence>
<dbReference type="PANTHER" id="PTHR15427">
    <property type="entry name" value="EMILIN ELASTIN MICROFIBRIL INTERFACE-LOCATED PROTEIN ELASTIN MICROFIBRIL INTERFACER"/>
    <property type="match status" value="1"/>
</dbReference>
<gene>
    <name evidence="4" type="ORF">RRG08_031692</name>
</gene>
<reference evidence="4" key="1">
    <citation type="journal article" date="2023" name="G3 (Bethesda)">
        <title>A reference genome for the long-term kleptoplast-retaining sea slug Elysia crispata morphotype clarki.</title>
        <authorList>
            <person name="Eastman K.E."/>
            <person name="Pendleton A.L."/>
            <person name="Shaikh M.A."/>
            <person name="Suttiyut T."/>
            <person name="Ogas R."/>
            <person name="Tomko P."/>
            <person name="Gavelis G."/>
            <person name="Widhalm J.R."/>
            <person name="Wisecaver J.H."/>
        </authorList>
    </citation>
    <scope>NUCLEOTIDE SEQUENCE</scope>
    <source>
        <strain evidence="4">ECLA1</strain>
    </source>
</reference>
<comment type="caution">
    <text evidence="4">The sequence shown here is derived from an EMBL/GenBank/DDBJ whole genome shotgun (WGS) entry which is preliminary data.</text>
</comment>
<evidence type="ECO:0000256" key="1">
    <source>
        <dbReference type="ARBA" id="ARBA00004613"/>
    </source>
</evidence>
<accession>A0AAE1ABA2</accession>
<organism evidence="4 5">
    <name type="scientific">Elysia crispata</name>
    <name type="common">lettuce slug</name>
    <dbReference type="NCBI Taxonomy" id="231223"/>
    <lineage>
        <taxon>Eukaryota</taxon>
        <taxon>Metazoa</taxon>
        <taxon>Spiralia</taxon>
        <taxon>Lophotrochozoa</taxon>
        <taxon>Mollusca</taxon>
        <taxon>Gastropoda</taxon>
        <taxon>Heterobranchia</taxon>
        <taxon>Euthyneura</taxon>
        <taxon>Panpulmonata</taxon>
        <taxon>Sacoglossa</taxon>
        <taxon>Placobranchoidea</taxon>
        <taxon>Plakobranchidae</taxon>
        <taxon>Elysia</taxon>
    </lineage>
</organism>
<dbReference type="SMART" id="SM00110">
    <property type="entry name" value="C1Q"/>
    <property type="match status" value="1"/>
</dbReference>
<evidence type="ECO:0000259" key="3">
    <source>
        <dbReference type="PROSITE" id="PS50871"/>
    </source>
</evidence>
<name>A0AAE1ABA2_9GAST</name>